<dbReference type="AlphaFoldDB" id="A0A7J0F616"/>
<keyword evidence="3" id="KW-1185">Reference proteome</keyword>
<dbReference type="PANTHER" id="PTHR33116">
    <property type="entry name" value="REVERSE TRANSCRIPTASE ZINC-BINDING DOMAIN-CONTAINING PROTEIN-RELATED-RELATED"/>
    <property type="match status" value="1"/>
</dbReference>
<comment type="caution">
    <text evidence="2">The sequence shown here is derived from an EMBL/GenBank/DDBJ whole genome shotgun (WGS) entry which is preliminary data.</text>
</comment>
<dbReference type="Proteomes" id="UP000585474">
    <property type="component" value="Unassembled WGS sequence"/>
</dbReference>
<dbReference type="SUPFAM" id="SSF56672">
    <property type="entry name" value="DNA/RNA polymerases"/>
    <property type="match status" value="1"/>
</dbReference>
<proteinExistence type="predicted"/>
<accession>A0A7J0F616</accession>
<evidence type="ECO:0000313" key="2">
    <source>
        <dbReference type="EMBL" id="GFY93866.1"/>
    </source>
</evidence>
<sequence>MSKLPLIRPVSDEDIKAALFDIGDDKAPGPYGFSSCFFKKSWSITGPDVCAAVKEFFVSGKILKQLNHAVLVMVPKSASASRVEDFRPIACCNVIYKVISKIIATRLSPILEDLIDPAQLAFVPNRSMDENIYELQELLRNYSWSRISPRCIMKIDLRKACDMVNWDFLRDVLSGLGFPGLFVEWIMQCISTTTFSISINGALHGFFKGQQGLRQGDPLSPFLFVICLEYLSRKLGNLRSNPDFNFHPKCSAVNLTHLAFADDLILFARGSHRNPQVAERKSAQAESCDGLIFDCLKNFGECSGLCISPNKSNLFMAGISREEAEEIKTITGFSLGRFPFCYLGIPVAAPRLSIEQFSSLISKIAEYINAWAGATLSCAGRCELIRSVLQGVECFWLSILPIPVGVRNKTTSLCRNFLWGGNAMVLKKPLVAWKDIRCPKSEGGLGFIDLHAWNLALLSKSLWNLQSKKDSVDFQTIRKLVLIRNEIFTLEGSTQTALERVHQWAATGRFNTRACYEFFRPKGPKITWAKLAWHHSLMPKHSFILWLGLKDKLLTREKLINQIDGCSCPLCGAPIESLNHLFFHRSEVRQVWTDIKKWLGFTRALTAIRAAAKWITKKRLEVQAYRLLQRRLGLPALFIVFGKQEMQGSLRAKSCIQLVLSEISRFKYTPFMHLFLTSESYEWGCILEY</sequence>
<dbReference type="PANTHER" id="PTHR33116:SF80">
    <property type="entry name" value="REVERSE TRANSCRIPTASE ZINC-BINDING DOMAIN-CONTAINING PROTEIN"/>
    <property type="match status" value="1"/>
</dbReference>
<dbReference type="Pfam" id="PF00078">
    <property type="entry name" value="RVT_1"/>
    <property type="match status" value="1"/>
</dbReference>
<gene>
    <name evidence="2" type="ORF">Acr_09g0003120</name>
</gene>
<name>A0A7J0F616_9ERIC</name>
<dbReference type="EMBL" id="BJWL01000009">
    <property type="protein sequence ID" value="GFY93866.1"/>
    <property type="molecule type" value="Genomic_DNA"/>
</dbReference>
<organism evidence="2 3">
    <name type="scientific">Actinidia rufa</name>
    <dbReference type="NCBI Taxonomy" id="165716"/>
    <lineage>
        <taxon>Eukaryota</taxon>
        <taxon>Viridiplantae</taxon>
        <taxon>Streptophyta</taxon>
        <taxon>Embryophyta</taxon>
        <taxon>Tracheophyta</taxon>
        <taxon>Spermatophyta</taxon>
        <taxon>Magnoliopsida</taxon>
        <taxon>eudicotyledons</taxon>
        <taxon>Gunneridae</taxon>
        <taxon>Pentapetalae</taxon>
        <taxon>asterids</taxon>
        <taxon>Ericales</taxon>
        <taxon>Actinidiaceae</taxon>
        <taxon>Actinidia</taxon>
    </lineage>
</organism>
<evidence type="ECO:0000259" key="1">
    <source>
        <dbReference type="PROSITE" id="PS50878"/>
    </source>
</evidence>
<feature type="domain" description="Reverse transcriptase" evidence="1">
    <location>
        <begin position="55"/>
        <end position="335"/>
    </location>
</feature>
<reference evidence="2 3" key="1">
    <citation type="submission" date="2019-07" db="EMBL/GenBank/DDBJ databases">
        <title>De Novo Assembly of kiwifruit Actinidia rufa.</title>
        <authorList>
            <person name="Sugita-Konishi S."/>
            <person name="Sato K."/>
            <person name="Mori E."/>
            <person name="Abe Y."/>
            <person name="Kisaki G."/>
            <person name="Hamano K."/>
            <person name="Suezawa K."/>
            <person name="Otani M."/>
            <person name="Fukuda T."/>
            <person name="Manabe T."/>
            <person name="Gomi K."/>
            <person name="Tabuchi M."/>
            <person name="Akimitsu K."/>
            <person name="Kataoka I."/>
        </authorList>
    </citation>
    <scope>NUCLEOTIDE SEQUENCE [LARGE SCALE GENOMIC DNA]</scope>
    <source>
        <strain evidence="3">cv. Fuchu</strain>
    </source>
</reference>
<dbReference type="InterPro" id="IPR026960">
    <property type="entry name" value="RVT-Znf"/>
</dbReference>
<protein>
    <recommendedName>
        <fullName evidence="1">Reverse transcriptase domain-containing protein</fullName>
    </recommendedName>
</protein>
<dbReference type="PROSITE" id="PS50878">
    <property type="entry name" value="RT_POL"/>
    <property type="match status" value="1"/>
</dbReference>
<evidence type="ECO:0000313" key="3">
    <source>
        <dbReference type="Proteomes" id="UP000585474"/>
    </source>
</evidence>
<dbReference type="InterPro" id="IPR000477">
    <property type="entry name" value="RT_dom"/>
</dbReference>
<dbReference type="InterPro" id="IPR043502">
    <property type="entry name" value="DNA/RNA_pol_sf"/>
</dbReference>
<dbReference type="CDD" id="cd01650">
    <property type="entry name" value="RT_nLTR_like"/>
    <property type="match status" value="1"/>
</dbReference>
<dbReference type="OrthoDB" id="1938625at2759"/>
<dbReference type="Pfam" id="PF13966">
    <property type="entry name" value="zf-RVT"/>
    <property type="match status" value="1"/>
</dbReference>